<evidence type="ECO:0000313" key="2">
    <source>
        <dbReference type="EMBL" id="EPE03293.1"/>
    </source>
</evidence>
<accession>S3CAN5</accession>
<dbReference type="AlphaFoldDB" id="S3CAN5"/>
<keyword evidence="3" id="KW-1185">Reference proteome</keyword>
<name>S3CAN5_OPHP1</name>
<dbReference type="SUPFAM" id="SSF56300">
    <property type="entry name" value="Metallo-dependent phosphatases"/>
    <property type="match status" value="1"/>
</dbReference>
<feature type="domain" description="Calcineurin-like phosphoesterase" evidence="1">
    <location>
        <begin position="94"/>
        <end position="328"/>
    </location>
</feature>
<organism evidence="2 3">
    <name type="scientific">Ophiostoma piceae (strain UAMH 11346)</name>
    <name type="common">Sap stain fungus</name>
    <dbReference type="NCBI Taxonomy" id="1262450"/>
    <lineage>
        <taxon>Eukaryota</taxon>
        <taxon>Fungi</taxon>
        <taxon>Dikarya</taxon>
        <taxon>Ascomycota</taxon>
        <taxon>Pezizomycotina</taxon>
        <taxon>Sordariomycetes</taxon>
        <taxon>Sordariomycetidae</taxon>
        <taxon>Ophiostomatales</taxon>
        <taxon>Ophiostomataceae</taxon>
        <taxon>Ophiostoma</taxon>
    </lineage>
</organism>
<dbReference type="InterPro" id="IPR004843">
    <property type="entry name" value="Calcineurin-like_PHP"/>
</dbReference>
<dbReference type="EMBL" id="KE148169">
    <property type="protein sequence ID" value="EPE03293.1"/>
    <property type="molecule type" value="Genomic_DNA"/>
</dbReference>
<evidence type="ECO:0000313" key="3">
    <source>
        <dbReference type="Proteomes" id="UP000016923"/>
    </source>
</evidence>
<dbReference type="InterPro" id="IPR029052">
    <property type="entry name" value="Metallo-depent_PP-like"/>
</dbReference>
<proteinExistence type="predicted"/>
<sequence>MRSATALVEQGFRSAARFKIQDCQSALTVLSISQPCPPPQPPPEHNTAPARLRAGQSGLAPQDLQPPTETAKDAQDAQYTQYIQDRPETLANGKIQVVSDLHLEVCKQYTTFAVPATGAPYLILAGDIGRLVDYNLLLGFMASVVDAYQLVFYVLGNHEFYTLSYEQAIEQAQRLEKEPCLKGKLILLHKTRWDSSADEDSGHRLTILGCTLWSKIAPEARTVVATRVKDYKNISEWSIDKHCSLHREEAVWLREQVAAIRQEDAGTDSPRTVVVVTHHAPTVEGTSSPKYAANPWTSAFSTELILAPEAVNSGAWQGVSAWVYGHTHYTNEFRCAGTRLVANQRGYVFPSRPVEDGSPVAALAVPRDGVGEDSSHIFDPAKTIPF</sequence>
<dbReference type="VEuPathDB" id="FungiDB:F503_02031"/>
<dbReference type="GO" id="GO:0016787">
    <property type="term" value="F:hydrolase activity"/>
    <property type="evidence" value="ECO:0007669"/>
    <property type="project" value="InterPro"/>
</dbReference>
<gene>
    <name evidence="2" type="ORF">F503_02031</name>
</gene>
<dbReference type="Pfam" id="PF00149">
    <property type="entry name" value="Metallophos"/>
    <property type="match status" value="1"/>
</dbReference>
<reference evidence="2 3" key="1">
    <citation type="journal article" date="2013" name="BMC Genomics">
        <title>The genome and transcriptome of the pine saprophyte Ophiostoma piceae, and a comparison with the bark beetle-associated pine pathogen Grosmannia clavigera.</title>
        <authorList>
            <person name="Haridas S."/>
            <person name="Wang Y."/>
            <person name="Lim L."/>
            <person name="Massoumi Alamouti S."/>
            <person name="Jackman S."/>
            <person name="Docking R."/>
            <person name="Robertson G."/>
            <person name="Birol I."/>
            <person name="Bohlmann J."/>
            <person name="Breuil C."/>
        </authorList>
    </citation>
    <scope>NUCLEOTIDE SEQUENCE [LARGE SCALE GENOMIC DNA]</scope>
    <source>
        <strain evidence="2 3">UAMH 11346</strain>
    </source>
</reference>
<dbReference type="Proteomes" id="UP000016923">
    <property type="component" value="Unassembled WGS sequence"/>
</dbReference>
<dbReference type="PANTHER" id="PTHR37844">
    <property type="entry name" value="SER/THR PROTEIN PHOSPHATASE SUPERFAMILY (AFU_ORTHOLOGUE AFUA_1G14840)"/>
    <property type="match status" value="1"/>
</dbReference>
<dbReference type="OrthoDB" id="550558at2759"/>
<dbReference type="PANTHER" id="PTHR37844:SF2">
    <property type="entry name" value="SER_THR PROTEIN PHOSPHATASE SUPERFAMILY (AFU_ORTHOLOGUE AFUA_1G14840)"/>
    <property type="match status" value="1"/>
</dbReference>
<dbReference type="HOGENOM" id="CLU_060372_0_0_1"/>
<dbReference type="eggNOG" id="ENOG502SGCF">
    <property type="taxonomic scope" value="Eukaryota"/>
</dbReference>
<dbReference type="Gene3D" id="3.60.21.10">
    <property type="match status" value="1"/>
</dbReference>
<protein>
    <submittedName>
        <fullName evidence="2">Ser thr protein phosphatase superfamily</fullName>
    </submittedName>
</protein>
<evidence type="ECO:0000259" key="1">
    <source>
        <dbReference type="Pfam" id="PF00149"/>
    </source>
</evidence>